<sequence>MKIGEGPASGRLVVQTANHAAQLVRAIEASIKAGSPPHDMIFEGTRIPWENFYFDTTTVPPGQPWDQPSTTTVHPIAVKLVCGAWEEKTGQYKPYLKNTSPSHRKLVLATSKVAQDKLPVAGTTVMFYGLPKELTTGCWLWINESRSLHTLSRPGAS</sequence>
<keyword evidence="2" id="KW-1185">Reference proteome</keyword>
<name>A0ABV8R7M0_9MICC</name>
<reference evidence="2" key="1">
    <citation type="journal article" date="2019" name="Int. J. Syst. Evol. Microbiol.">
        <title>The Global Catalogue of Microorganisms (GCM) 10K type strain sequencing project: providing services to taxonomists for standard genome sequencing and annotation.</title>
        <authorList>
            <consortium name="The Broad Institute Genomics Platform"/>
            <consortium name="The Broad Institute Genome Sequencing Center for Infectious Disease"/>
            <person name="Wu L."/>
            <person name="Ma J."/>
        </authorList>
    </citation>
    <scope>NUCLEOTIDE SEQUENCE [LARGE SCALE GENOMIC DNA]</scope>
    <source>
        <strain evidence="2">CGMCC 1.10698</strain>
    </source>
</reference>
<dbReference type="RefSeq" id="WP_230068283.1">
    <property type="nucleotide sequence ID" value="NZ_BAABLL010000017.1"/>
</dbReference>
<proteinExistence type="predicted"/>
<comment type="caution">
    <text evidence="1">The sequence shown here is derived from an EMBL/GenBank/DDBJ whole genome shotgun (WGS) entry which is preliminary data.</text>
</comment>
<organism evidence="1 2">
    <name type="scientific">Arthrobacter cryoconiti</name>
    <dbReference type="NCBI Taxonomy" id="748907"/>
    <lineage>
        <taxon>Bacteria</taxon>
        <taxon>Bacillati</taxon>
        <taxon>Actinomycetota</taxon>
        <taxon>Actinomycetes</taxon>
        <taxon>Micrococcales</taxon>
        <taxon>Micrococcaceae</taxon>
        <taxon>Arthrobacter</taxon>
    </lineage>
</organism>
<gene>
    <name evidence="1" type="ORF">ACFOW9_16530</name>
</gene>
<accession>A0ABV8R7M0</accession>
<dbReference type="EMBL" id="JBHSCQ010000024">
    <property type="protein sequence ID" value="MFC4267214.1"/>
    <property type="molecule type" value="Genomic_DNA"/>
</dbReference>
<dbReference type="Proteomes" id="UP001595773">
    <property type="component" value="Unassembled WGS sequence"/>
</dbReference>
<evidence type="ECO:0000313" key="2">
    <source>
        <dbReference type="Proteomes" id="UP001595773"/>
    </source>
</evidence>
<protein>
    <submittedName>
        <fullName evidence="1">Uncharacterized protein</fullName>
    </submittedName>
</protein>
<evidence type="ECO:0000313" key="1">
    <source>
        <dbReference type="EMBL" id="MFC4267214.1"/>
    </source>
</evidence>